<name>A0A329M8G8_9BACL</name>
<organism evidence="4 5">
    <name type="scientific">Paenibacillus contaminans</name>
    <dbReference type="NCBI Taxonomy" id="450362"/>
    <lineage>
        <taxon>Bacteria</taxon>
        <taxon>Bacillati</taxon>
        <taxon>Bacillota</taxon>
        <taxon>Bacilli</taxon>
        <taxon>Bacillales</taxon>
        <taxon>Paenibacillaceae</taxon>
        <taxon>Paenibacillus</taxon>
    </lineage>
</organism>
<keyword evidence="5" id="KW-1185">Reference proteome</keyword>
<evidence type="ECO:0000256" key="3">
    <source>
        <dbReference type="SAM" id="Phobius"/>
    </source>
</evidence>
<accession>A0A329M8G8</accession>
<comment type="similarity">
    <text evidence="1">Belongs to the GerABKA family.</text>
</comment>
<evidence type="ECO:0000256" key="1">
    <source>
        <dbReference type="ARBA" id="ARBA00005278"/>
    </source>
</evidence>
<dbReference type="EMBL" id="QMFB01000021">
    <property type="protein sequence ID" value="RAV16449.1"/>
    <property type="molecule type" value="Genomic_DNA"/>
</dbReference>
<evidence type="ECO:0000256" key="2">
    <source>
        <dbReference type="ARBA" id="ARBA00023136"/>
    </source>
</evidence>
<dbReference type="PANTHER" id="PTHR22550">
    <property type="entry name" value="SPORE GERMINATION PROTEIN"/>
    <property type="match status" value="1"/>
</dbReference>
<protein>
    <submittedName>
        <fullName evidence="4">Spore germination protein</fullName>
    </submittedName>
</protein>
<keyword evidence="2 3" id="KW-0472">Membrane</keyword>
<dbReference type="GO" id="GO:0016020">
    <property type="term" value="C:membrane"/>
    <property type="evidence" value="ECO:0007669"/>
    <property type="project" value="InterPro"/>
</dbReference>
<dbReference type="GO" id="GO:0009847">
    <property type="term" value="P:spore germination"/>
    <property type="evidence" value="ECO:0007669"/>
    <property type="project" value="InterPro"/>
</dbReference>
<reference evidence="4 5" key="1">
    <citation type="journal article" date="2009" name="Int. J. Syst. Evol. Microbiol.">
        <title>Paenibacillus contaminans sp. nov., isolated from a contaminated laboratory plate.</title>
        <authorList>
            <person name="Chou J.H."/>
            <person name="Lee J.H."/>
            <person name="Lin M.C."/>
            <person name="Chang P.S."/>
            <person name="Arun A.B."/>
            <person name="Young C.C."/>
            <person name="Chen W.M."/>
        </authorList>
    </citation>
    <scope>NUCLEOTIDE SEQUENCE [LARGE SCALE GENOMIC DNA]</scope>
    <source>
        <strain evidence="4 5">CKOBP-6</strain>
    </source>
</reference>
<feature type="non-terminal residue" evidence="4">
    <location>
        <position position="353"/>
    </location>
</feature>
<dbReference type="InterPro" id="IPR004995">
    <property type="entry name" value="Spore_Ger"/>
</dbReference>
<keyword evidence="3" id="KW-1133">Transmembrane helix</keyword>
<dbReference type="InterPro" id="IPR050768">
    <property type="entry name" value="UPF0353/GerABKA_families"/>
</dbReference>
<dbReference type="AlphaFoldDB" id="A0A329M8G8"/>
<sequence length="353" mass="39370">MSGSADLVCHEFMAGGKVPCMTVSLEHMIDDLAYRSDILEPMLVPGFADSGEEIYVRVAERRELPVTITVETDIDKIIDAILDGQVALFADGEERVLLFPIRRVEVRQIGEATNESVIRGPKEAFVEDIATNLTLIRRKLKTPALQVERMTLGRLTKSSVMIVYIDTVCKPKLIEEVKLRMSRIDIDGVLSSHYIEEFIEDNPYSPFPQVIYTERPDTMSAALLEGRVGIICDGSPNPIIVPATMTMMLQSAEDYYQRFIASTWIRWIRFMFLTISLLLPSLYIAVTTFHPEMMPPSLLITVAASRDSVPFPAIVEAFAMELAFEGLREAGLRIPKTIGQTISIIGALIIGQA</sequence>
<dbReference type="Pfam" id="PF03323">
    <property type="entry name" value="GerA"/>
    <property type="match status" value="1"/>
</dbReference>
<dbReference type="PANTHER" id="PTHR22550:SF5">
    <property type="entry name" value="LEUCINE ZIPPER PROTEIN 4"/>
    <property type="match status" value="1"/>
</dbReference>
<evidence type="ECO:0000313" key="5">
    <source>
        <dbReference type="Proteomes" id="UP000250369"/>
    </source>
</evidence>
<feature type="transmembrane region" description="Helical" evidence="3">
    <location>
        <begin position="267"/>
        <end position="286"/>
    </location>
</feature>
<evidence type="ECO:0000313" key="4">
    <source>
        <dbReference type="EMBL" id="RAV16449.1"/>
    </source>
</evidence>
<comment type="caution">
    <text evidence="4">The sequence shown here is derived from an EMBL/GenBank/DDBJ whole genome shotgun (WGS) entry which is preliminary data.</text>
</comment>
<proteinExistence type="inferred from homology"/>
<keyword evidence="3" id="KW-0812">Transmembrane</keyword>
<gene>
    <name evidence="4" type="ORF">DQG23_28420</name>
</gene>
<dbReference type="Proteomes" id="UP000250369">
    <property type="component" value="Unassembled WGS sequence"/>
</dbReference>
<dbReference type="OrthoDB" id="1726708at2"/>